<feature type="compositionally biased region" description="Polar residues" evidence="2">
    <location>
        <begin position="466"/>
        <end position="477"/>
    </location>
</feature>
<keyword evidence="4" id="KW-1185">Reference proteome</keyword>
<feature type="compositionally biased region" description="Polar residues" evidence="2">
    <location>
        <begin position="635"/>
        <end position="654"/>
    </location>
</feature>
<dbReference type="AlphaFoldDB" id="A0A6A7B7E2"/>
<accession>A0A6A7B7E2</accession>
<feature type="compositionally biased region" description="Basic and acidic residues" evidence="2">
    <location>
        <begin position="445"/>
        <end position="460"/>
    </location>
</feature>
<feature type="region of interest" description="Disordered" evidence="2">
    <location>
        <begin position="578"/>
        <end position="615"/>
    </location>
</feature>
<feature type="region of interest" description="Disordered" evidence="2">
    <location>
        <begin position="876"/>
        <end position="907"/>
    </location>
</feature>
<feature type="compositionally biased region" description="Polar residues" evidence="2">
    <location>
        <begin position="78"/>
        <end position="102"/>
    </location>
</feature>
<feature type="compositionally biased region" description="Polar residues" evidence="2">
    <location>
        <begin position="885"/>
        <end position="905"/>
    </location>
</feature>
<protein>
    <submittedName>
        <fullName evidence="3">Uncharacterized protein</fullName>
    </submittedName>
</protein>
<feature type="compositionally biased region" description="Pro residues" evidence="2">
    <location>
        <begin position="214"/>
        <end position="226"/>
    </location>
</feature>
<organism evidence="3 4">
    <name type="scientific">Plenodomus tracheiphilus IPT5</name>
    <dbReference type="NCBI Taxonomy" id="1408161"/>
    <lineage>
        <taxon>Eukaryota</taxon>
        <taxon>Fungi</taxon>
        <taxon>Dikarya</taxon>
        <taxon>Ascomycota</taxon>
        <taxon>Pezizomycotina</taxon>
        <taxon>Dothideomycetes</taxon>
        <taxon>Pleosporomycetidae</taxon>
        <taxon>Pleosporales</taxon>
        <taxon>Pleosporineae</taxon>
        <taxon>Leptosphaeriaceae</taxon>
        <taxon>Plenodomus</taxon>
    </lineage>
</organism>
<feature type="region of interest" description="Disordered" evidence="2">
    <location>
        <begin position="360"/>
        <end position="379"/>
    </location>
</feature>
<evidence type="ECO:0000313" key="4">
    <source>
        <dbReference type="Proteomes" id="UP000799423"/>
    </source>
</evidence>
<evidence type="ECO:0000256" key="2">
    <source>
        <dbReference type="SAM" id="MobiDB-lite"/>
    </source>
</evidence>
<feature type="region of interest" description="Disordered" evidence="2">
    <location>
        <begin position="194"/>
        <end position="226"/>
    </location>
</feature>
<evidence type="ECO:0000313" key="3">
    <source>
        <dbReference type="EMBL" id="KAF2851391.1"/>
    </source>
</evidence>
<feature type="region of interest" description="Disordered" evidence="2">
    <location>
        <begin position="635"/>
        <end position="682"/>
    </location>
</feature>
<keyword evidence="1" id="KW-0175">Coiled coil</keyword>
<name>A0A6A7B7E2_9PLEO</name>
<evidence type="ECO:0000256" key="1">
    <source>
        <dbReference type="SAM" id="Coils"/>
    </source>
</evidence>
<proteinExistence type="predicted"/>
<feature type="coiled-coil region" evidence="1">
    <location>
        <begin position="124"/>
        <end position="179"/>
    </location>
</feature>
<feature type="region of interest" description="Disordered" evidence="2">
    <location>
        <begin position="817"/>
        <end position="845"/>
    </location>
</feature>
<feature type="compositionally biased region" description="Polar residues" evidence="2">
    <location>
        <begin position="817"/>
        <end position="828"/>
    </location>
</feature>
<dbReference type="EMBL" id="MU006302">
    <property type="protein sequence ID" value="KAF2851391.1"/>
    <property type="molecule type" value="Genomic_DNA"/>
</dbReference>
<dbReference type="OrthoDB" id="3785861at2759"/>
<sequence>MSACHGGEMLEVEMRLILELQRQIDSLEEQIQRLGNSVPPKAGARTSTSSQHAPSTAPSYQAEESSSGPTPHLRGGSAQLSSPSRPSPDFSHSSTHPLSSCPHQPPSHCTERLLHQATALQLHNAYLERELEEYKDMYESLTGDVKWLMGTQVELEELCEGLEEERDALIKELDGFKGRLRGGAASSDNMIRSSSEVGEVKTTKTDSTTKSPLPTTPNIPNNPPRPTLPIRLTAFTYHPSHSLITFPTATPPQTFHFPSAPTLPLIHAALHYRHNYIGEDNPYLIRAREILDIRQEMGIGLPDVFEEEVVVGVPGVLVGDGGFGVWSGFGGGVDRGVGIEARESVEGEGREMGEIVGRVGIGKEGNDDDDDYDEGRSIKGSWDKELVGDLMSEGGMCISDMCTGEEKAERGRMQILGVSIRGGGVATPLLGSENGSGPKHGNSGSRREEDSLTRSFRDMEVPPSSPESSKTTAFSERSATKVLKPETFTQVKELEDPCFTVPICDEDFWRHPKGSGCEQWATNLDRHRTQCTFCHLPFSGENSLARSSSAESVTHDDDAPILTSMPVFPRSSTSYGAFNTTDGANDTRPPPEDTIPHLRGGAGSPQTSESNYSDHDEVTILVEDWRTEWNTLADQTHQSGHHQQTFRNSSTLSTKEVEKPPTPITRHKSQPRLDGPSMFDERGNKRYNAWYTSYGDLRLGTEDAGQEIEEDVYDSKIPLMLHLGDPRPEGDVGVPLKRLETAGRQIWSNAITEGSSDRTQGPWNWFEDPRPAPPIPMSCRGVKTRAGIRSRLSIRFAYPIGLNKKFADARMSRGVTTASANPKVQSYTPGRFQRSSRRSTQHPRGILQQRIKKLLRRRRDCICEFLELTKPRPNVNVGATRRNKATSSTPGDAMTTAQTNSQAETQADVPAAEVEMVFSILKDLKKATLASSHTIKDHTSEPHVPLLPDKSVITKFSLNKPLPPIPEASTATLPYILRGGPKDPIPWTHSAVESEPEEDLILKRAESLVTAENLEISNLMSINPDSWVPPTIAGPADAVRDVIRVLKWREKRETETMTDLWEAMEYEEKWRMVWATSQDLGCFGGARRALIHSRYPDIRQLLACNLDSA</sequence>
<gene>
    <name evidence="3" type="ORF">T440DRAFT_554322</name>
</gene>
<reference evidence="3" key="1">
    <citation type="submission" date="2020-01" db="EMBL/GenBank/DDBJ databases">
        <authorList>
            <consortium name="DOE Joint Genome Institute"/>
            <person name="Haridas S."/>
            <person name="Albert R."/>
            <person name="Binder M."/>
            <person name="Bloem J."/>
            <person name="Labutti K."/>
            <person name="Salamov A."/>
            <person name="Andreopoulos B."/>
            <person name="Baker S.E."/>
            <person name="Barry K."/>
            <person name="Bills G."/>
            <person name="Bluhm B.H."/>
            <person name="Cannon C."/>
            <person name="Castanera R."/>
            <person name="Culley D.E."/>
            <person name="Daum C."/>
            <person name="Ezra D."/>
            <person name="Gonzalez J.B."/>
            <person name="Henrissat B."/>
            <person name="Kuo A."/>
            <person name="Liang C."/>
            <person name="Lipzen A."/>
            <person name="Lutzoni F."/>
            <person name="Magnuson J."/>
            <person name="Mondo S."/>
            <person name="Nolan M."/>
            <person name="Ohm R."/>
            <person name="Pangilinan J."/>
            <person name="Park H.-J."/>
            <person name="Ramirez L."/>
            <person name="Alfaro M."/>
            <person name="Sun H."/>
            <person name="Tritt A."/>
            <person name="Yoshinaga Y."/>
            <person name="Zwiers L.-H."/>
            <person name="Turgeon B.G."/>
            <person name="Goodwin S.B."/>
            <person name="Spatafora J.W."/>
            <person name="Crous P.W."/>
            <person name="Grigoriev I.V."/>
        </authorList>
    </citation>
    <scope>NUCLEOTIDE SEQUENCE</scope>
    <source>
        <strain evidence="3">IPT5</strain>
    </source>
</reference>
<feature type="region of interest" description="Disordered" evidence="2">
    <location>
        <begin position="32"/>
        <end position="108"/>
    </location>
</feature>
<feature type="compositionally biased region" description="Polar residues" evidence="2">
    <location>
        <begin position="45"/>
        <end position="69"/>
    </location>
</feature>
<feature type="region of interest" description="Disordered" evidence="2">
    <location>
        <begin position="426"/>
        <end position="478"/>
    </location>
</feature>
<dbReference type="Proteomes" id="UP000799423">
    <property type="component" value="Unassembled WGS sequence"/>
</dbReference>